<gene>
    <name evidence="2" type="ORF">CIPAW_14G001400</name>
</gene>
<accession>A0A8T1N997</accession>
<dbReference type="Proteomes" id="UP000811609">
    <property type="component" value="Chromosome 14"/>
</dbReference>
<feature type="compositionally biased region" description="Basic residues" evidence="1">
    <location>
        <begin position="49"/>
        <end position="60"/>
    </location>
</feature>
<keyword evidence="3" id="KW-1185">Reference proteome</keyword>
<reference evidence="2" key="1">
    <citation type="submission" date="2020-12" db="EMBL/GenBank/DDBJ databases">
        <title>WGS assembly of Carya illinoinensis cv. Pawnee.</title>
        <authorList>
            <person name="Platts A."/>
            <person name="Shu S."/>
            <person name="Wright S."/>
            <person name="Barry K."/>
            <person name="Edger P."/>
            <person name="Pires J.C."/>
            <person name="Schmutz J."/>
        </authorList>
    </citation>
    <scope>NUCLEOTIDE SEQUENCE</scope>
    <source>
        <tissue evidence="2">Leaf</tissue>
    </source>
</reference>
<name>A0A8T1N997_CARIL</name>
<evidence type="ECO:0000313" key="2">
    <source>
        <dbReference type="EMBL" id="KAG6628239.1"/>
    </source>
</evidence>
<feature type="region of interest" description="Disordered" evidence="1">
    <location>
        <begin position="40"/>
        <end position="63"/>
    </location>
</feature>
<proteinExistence type="predicted"/>
<evidence type="ECO:0000256" key="1">
    <source>
        <dbReference type="SAM" id="MobiDB-lite"/>
    </source>
</evidence>
<protein>
    <submittedName>
        <fullName evidence="2">Uncharacterized protein</fullName>
    </submittedName>
</protein>
<dbReference type="AlphaFoldDB" id="A0A8T1N997"/>
<sequence>MAALPLPVGHSLYRNHSTIQGPRKTSSSIPRTLILLCCQSHKPEETSKPRTKKENRRRKSQLPGFLSGFDKFGKVMKENLSPRQKGDWKDVMLMSLSFAVYVYISQKIVCAYCAWMAMPKQP</sequence>
<organism evidence="2 3">
    <name type="scientific">Carya illinoinensis</name>
    <name type="common">Pecan</name>
    <dbReference type="NCBI Taxonomy" id="32201"/>
    <lineage>
        <taxon>Eukaryota</taxon>
        <taxon>Viridiplantae</taxon>
        <taxon>Streptophyta</taxon>
        <taxon>Embryophyta</taxon>
        <taxon>Tracheophyta</taxon>
        <taxon>Spermatophyta</taxon>
        <taxon>Magnoliopsida</taxon>
        <taxon>eudicotyledons</taxon>
        <taxon>Gunneridae</taxon>
        <taxon>Pentapetalae</taxon>
        <taxon>rosids</taxon>
        <taxon>fabids</taxon>
        <taxon>Fagales</taxon>
        <taxon>Juglandaceae</taxon>
        <taxon>Carya</taxon>
    </lineage>
</organism>
<comment type="caution">
    <text evidence="2">The sequence shown here is derived from an EMBL/GenBank/DDBJ whole genome shotgun (WGS) entry which is preliminary data.</text>
</comment>
<dbReference type="EMBL" id="CM031822">
    <property type="protein sequence ID" value="KAG6628239.1"/>
    <property type="molecule type" value="Genomic_DNA"/>
</dbReference>
<evidence type="ECO:0000313" key="3">
    <source>
        <dbReference type="Proteomes" id="UP000811609"/>
    </source>
</evidence>